<dbReference type="RefSeq" id="WP_357807760.1">
    <property type="nucleotide sequence ID" value="NZ_JBEYBM010000019.1"/>
</dbReference>
<protein>
    <submittedName>
        <fullName evidence="1">Uncharacterized protein</fullName>
    </submittedName>
</protein>
<accession>A0ABV2XA64</accession>
<evidence type="ECO:0000313" key="2">
    <source>
        <dbReference type="Proteomes" id="UP001550535"/>
    </source>
</evidence>
<sequence>METLDSLDDEQVSRALRRAGARWRGPVRFGLPDVAPFVLPLVWMVVEQLSDHATGKAVDAAATRIGTRVRTLVGRRRAAQPAVPSVDSETLRHVRSRVVDGAIARGFDRARAEELAEEVVARLQAVEPDIGQ</sequence>
<name>A0ABV2XA64_9NOCA</name>
<organism evidence="1 2">
    <name type="scientific">Nocardia niwae</name>
    <dbReference type="NCBI Taxonomy" id="626084"/>
    <lineage>
        <taxon>Bacteria</taxon>
        <taxon>Bacillati</taxon>
        <taxon>Actinomycetota</taxon>
        <taxon>Actinomycetes</taxon>
        <taxon>Mycobacteriales</taxon>
        <taxon>Nocardiaceae</taxon>
        <taxon>Nocardia</taxon>
    </lineage>
</organism>
<evidence type="ECO:0000313" key="1">
    <source>
        <dbReference type="EMBL" id="MEU2122781.1"/>
    </source>
</evidence>
<reference evidence="1 2" key="1">
    <citation type="submission" date="2024-06" db="EMBL/GenBank/DDBJ databases">
        <title>The Natural Products Discovery Center: Release of the First 8490 Sequenced Strains for Exploring Actinobacteria Biosynthetic Diversity.</title>
        <authorList>
            <person name="Kalkreuter E."/>
            <person name="Kautsar S.A."/>
            <person name="Yang D."/>
            <person name="Bader C.D."/>
            <person name="Teijaro C.N."/>
            <person name="Fluegel L."/>
            <person name="Davis C.M."/>
            <person name="Simpson J.R."/>
            <person name="Lauterbach L."/>
            <person name="Steele A.D."/>
            <person name="Gui C."/>
            <person name="Meng S."/>
            <person name="Li G."/>
            <person name="Viehrig K."/>
            <person name="Ye F."/>
            <person name="Su P."/>
            <person name="Kiefer A.F."/>
            <person name="Nichols A."/>
            <person name="Cepeda A.J."/>
            <person name="Yan W."/>
            <person name="Fan B."/>
            <person name="Jiang Y."/>
            <person name="Adhikari A."/>
            <person name="Zheng C.-J."/>
            <person name="Schuster L."/>
            <person name="Cowan T.M."/>
            <person name="Smanski M.J."/>
            <person name="Chevrette M.G."/>
            <person name="De Carvalho L.P.S."/>
            <person name="Shen B."/>
        </authorList>
    </citation>
    <scope>NUCLEOTIDE SEQUENCE [LARGE SCALE GENOMIC DNA]</scope>
    <source>
        <strain evidence="1 2">NPDC019434</strain>
    </source>
</reference>
<comment type="caution">
    <text evidence="1">The sequence shown here is derived from an EMBL/GenBank/DDBJ whole genome shotgun (WGS) entry which is preliminary data.</text>
</comment>
<keyword evidence="2" id="KW-1185">Reference proteome</keyword>
<dbReference type="EMBL" id="JBEYBR010000028">
    <property type="protein sequence ID" value="MEU2122781.1"/>
    <property type="molecule type" value="Genomic_DNA"/>
</dbReference>
<dbReference type="Proteomes" id="UP001550535">
    <property type="component" value="Unassembled WGS sequence"/>
</dbReference>
<gene>
    <name evidence="1" type="ORF">ABZ507_13280</name>
</gene>
<proteinExistence type="predicted"/>